<dbReference type="Gene3D" id="3.60.130.10">
    <property type="entry name" value="Clavaminate synthase-like"/>
    <property type="match status" value="1"/>
</dbReference>
<protein>
    <recommendedName>
        <fullName evidence="5">TauD/TfdA-like domain-containing protein</fullName>
    </recommendedName>
</protein>
<reference evidence="4" key="1">
    <citation type="submission" date="2018-05" db="EMBL/GenBank/DDBJ databases">
        <authorList>
            <person name="Lanie J.A."/>
            <person name="Ng W.-L."/>
            <person name="Kazmierczak K.M."/>
            <person name="Andrzejewski T.M."/>
            <person name="Davidsen T.M."/>
            <person name="Wayne K.J."/>
            <person name="Tettelin H."/>
            <person name="Glass J.I."/>
            <person name="Rusch D."/>
            <person name="Podicherti R."/>
            <person name="Tsui H.-C.T."/>
            <person name="Winkler M.E."/>
        </authorList>
    </citation>
    <scope>NUCLEOTIDE SEQUENCE</scope>
</reference>
<dbReference type="Pfam" id="PF08943">
    <property type="entry name" value="CsiD"/>
    <property type="match status" value="1"/>
</dbReference>
<dbReference type="NCBIfam" id="NF002814">
    <property type="entry name" value="PRK02963.1"/>
    <property type="match status" value="1"/>
</dbReference>
<keyword evidence="1" id="KW-0479">Metal-binding</keyword>
<dbReference type="GO" id="GO:0005506">
    <property type="term" value="F:iron ion binding"/>
    <property type="evidence" value="ECO:0007669"/>
    <property type="project" value="InterPro"/>
</dbReference>
<dbReference type="EMBL" id="UINC01011237">
    <property type="protein sequence ID" value="SVA49684.1"/>
    <property type="molecule type" value="Genomic_DNA"/>
</dbReference>
<evidence type="ECO:0000313" key="4">
    <source>
        <dbReference type="EMBL" id="SVA49684.1"/>
    </source>
</evidence>
<accession>A0A381WB31</accession>
<sequence length="299" mass="34449">MSLEVITHANSKRIRQINIKEEDLDKLIFPFNKRNITSLEYKPFTRFTLAKSVDDIFSGKLSKTLSETLKDRNTGAVIIKPDIKNSKFDKDFLVKLSTALAHLVGSPNFDSMTGKYYARFYVKHLDSSDSYLRKAYTSMDLHTDGTYVKEKTDWLIMTKMEEVHVQGGESVLLHLDDWEHCKELCSNPVGKQDFVWGSPESKNINYKVEHPVFSEDESGKPIISYIDQFPEPKNMEQGLFLQKLSDALEESKKKVIFPSPVGSTIFLNNCFWLHGRNAFKKDVNLSRELLRIRGTFFTN</sequence>
<name>A0A381WB31_9ZZZZ</name>
<dbReference type="GO" id="GO:0050498">
    <property type="term" value="F:oxidoreductase activity, acting on paired donors, with incorporation or reduction of molecular oxygen, with 2-oxoglutarate as one donor, and the other dehydrogenated"/>
    <property type="evidence" value="ECO:0007669"/>
    <property type="project" value="InterPro"/>
</dbReference>
<gene>
    <name evidence="4" type="ORF">METZ01_LOCUS102538</name>
</gene>
<dbReference type="InterPro" id="IPR015038">
    <property type="entry name" value="GlaH"/>
</dbReference>
<evidence type="ECO:0000256" key="3">
    <source>
        <dbReference type="ARBA" id="ARBA00023004"/>
    </source>
</evidence>
<dbReference type="InterPro" id="IPR042098">
    <property type="entry name" value="TauD-like_sf"/>
</dbReference>
<evidence type="ECO:0000256" key="1">
    <source>
        <dbReference type="ARBA" id="ARBA00022723"/>
    </source>
</evidence>
<keyword evidence="2" id="KW-0560">Oxidoreductase</keyword>
<keyword evidence="3" id="KW-0408">Iron</keyword>
<proteinExistence type="predicted"/>
<dbReference type="SUPFAM" id="SSF51197">
    <property type="entry name" value="Clavaminate synthase-like"/>
    <property type="match status" value="1"/>
</dbReference>
<evidence type="ECO:0008006" key="5">
    <source>
        <dbReference type="Google" id="ProtNLM"/>
    </source>
</evidence>
<dbReference type="AlphaFoldDB" id="A0A381WB31"/>
<organism evidence="4">
    <name type="scientific">marine metagenome</name>
    <dbReference type="NCBI Taxonomy" id="408172"/>
    <lineage>
        <taxon>unclassified sequences</taxon>
        <taxon>metagenomes</taxon>
        <taxon>ecological metagenomes</taxon>
    </lineage>
</organism>
<evidence type="ECO:0000256" key="2">
    <source>
        <dbReference type="ARBA" id="ARBA00023002"/>
    </source>
</evidence>